<keyword evidence="3" id="KW-1185">Reference proteome</keyword>
<evidence type="ECO:0000256" key="1">
    <source>
        <dbReference type="SAM" id="MobiDB-lite"/>
    </source>
</evidence>
<dbReference type="Proteomes" id="UP000018144">
    <property type="component" value="Unassembled WGS sequence"/>
</dbReference>
<reference evidence="2 3" key="1">
    <citation type="journal article" date="2013" name="PLoS Genet.">
        <title>The genome and development-dependent transcriptomes of Pyronema confluens: a window into fungal evolution.</title>
        <authorList>
            <person name="Traeger S."/>
            <person name="Altegoer F."/>
            <person name="Freitag M."/>
            <person name="Gabaldon T."/>
            <person name="Kempken F."/>
            <person name="Kumar A."/>
            <person name="Marcet-Houben M."/>
            <person name="Poggeler S."/>
            <person name="Stajich J.E."/>
            <person name="Nowrousian M."/>
        </authorList>
    </citation>
    <scope>NUCLEOTIDE SEQUENCE [LARGE SCALE GENOMIC DNA]</scope>
    <source>
        <strain evidence="3">CBS 100304</strain>
        <tissue evidence="2">Vegetative mycelium</tissue>
    </source>
</reference>
<organism evidence="2 3">
    <name type="scientific">Pyronema omphalodes (strain CBS 100304)</name>
    <name type="common">Pyronema confluens</name>
    <dbReference type="NCBI Taxonomy" id="1076935"/>
    <lineage>
        <taxon>Eukaryota</taxon>
        <taxon>Fungi</taxon>
        <taxon>Dikarya</taxon>
        <taxon>Ascomycota</taxon>
        <taxon>Pezizomycotina</taxon>
        <taxon>Pezizomycetes</taxon>
        <taxon>Pezizales</taxon>
        <taxon>Pyronemataceae</taxon>
        <taxon>Pyronema</taxon>
    </lineage>
</organism>
<evidence type="ECO:0000313" key="2">
    <source>
        <dbReference type="EMBL" id="CCX07136.1"/>
    </source>
</evidence>
<sequence length="147" mass="16715">MCTQSYAPTAMSRNHLFAACIRIPNRSCSTGWRTLTSCNPGFQVFRVYDHARVGIEFIPLPRRRTSLSTRTDGRHLPSGSGKENVVVPSRANKHKRHENEQAVILPRTTKRKLQDNEKAAEWQNFAPHIRVIVLYLKQRPGGHSSVN</sequence>
<dbReference type="AlphaFoldDB" id="U4KYS8"/>
<gene>
    <name evidence="2" type="ORF">PCON_06723</name>
</gene>
<accession>U4KYS8</accession>
<dbReference type="EMBL" id="HF935335">
    <property type="protein sequence ID" value="CCX07136.1"/>
    <property type="molecule type" value="Genomic_DNA"/>
</dbReference>
<protein>
    <submittedName>
        <fullName evidence="2">Uncharacterized protein</fullName>
    </submittedName>
</protein>
<proteinExistence type="predicted"/>
<evidence type="ECO:0000313" key="3">
    <source>
        <dbReference type="Proteomes" id="UP000018144"/>
    </source>
</evidence>
<name>U4KYS8_PYROM</name>
<feature type="region of interest" description="Disordered" evidence="1">
    <location>
        <begin position="67"/>
        <end position="98"/>
    </location>
</feature>